<accession>A0A0A8ZRA8</accession>
<proteinExistence type="predicted"/>
<evidence type="ECO:0000313" key="1">
    <source>
        <dbReference type="EMBL" id="JAD37372.1"/>
    </source>
</evidence>
<dbReference type="EMBL" id="GBRH01260523">
    <property type="protein sequence ID" value="JAD37372.1"/>
    <property type="molecule type" value="Transcribed_RNA"/>
</dbReference>
<sequence length="34" mass="3953">MERTCYPKELRHCIGLVKKIITSSFRVLSSRNSV</sequence>
<name>A0A0A8ZRA8_ARUDO</name>
<dbReference type="AlphaFoldDB" id="A0A0A8ZRA8"/>
<reference evidence="1" key="1">
    <citation type="submission" date="2014-09" db="EMBL/GenBank/DDBJ databases">
        <authorList>
            <person name="Magalhaes I.L.F."/>
            <person name="Oliveira U."/>
            <person name="Santos F.R."/>
            <person name="Vidigal T.H.D.A."/>
            <person name="Brescovit A.D."/>
            <person name="Santos A.J."/>
        </authorList>
    </citation>
    <scope>NUCLEOTIDE SEQUENCE</scope>
    <source>
        <tissue evidence="1">Shoot tissue taken approximately 20 cm above the soil surface</tissue>
    </source>
</reference>
<organism evidence="1">
    <name type="scientific">Arundo donax</name>
    <name type="common">Giant reed</name>
    <name type="synonym">Donax arundinaceus</name>
    <dbReference type="NCBI Taxonomy" id="35708"/>
    <lineage>
        <taxon>Eukaryota</taxon>
        <taxon>Viridiplantae</taxon>
        <taxon>Streptophyta</taxon>
        <taxon>Embryophyta</taxon>
        <taxon>Tracheophyta</taxon>
        <taxon>Spermatophyta</taxon>
        <taxon>Magnoliopsida</taxon>
        <taxon>Liliopsida</taxon>
        <taxon>Poales</taxon>
        <taxon>Poaceae</taxon>
        <taxon>PACMAD clade</taxon>
        <taxon>Arundinoideae</taxon>
        <taxon>Arundineae</taxon>
        <taxon>Arundo</taxon>
    </lineage>
</organism>
<reference evidence="1" key="2">
    <citation type="journal article" date="2015" name="Data Brief">
        <title>Shoot transcriptome of the giant reed, Arundo donax.</title>
        <authorList>
            <person name="Barrero R.A."/>
            <person name="Guerrero F.D."/>
            <person name="Moolhuijzen P."/>
            <person name="Goolsby J.A."/>
            <person name="Tidwell J."/>
            <person name="Bellgard S.E."/>
            <person name="Bellgard M.I."/>
        </authorList>
    </citation>
    <scope>NUCLEOTIDE SEQUENCE</scope>
    <source>
        <tissue evidence="1">Shoot tissue taken approximately 20 cm above the soil surface</tissue>
    </source>
</reference>
<protein>
    <submittedName>
        <fullName evidence="1">Uncharacterized protein</fullName>
    </submittedName>
</protein>